<keyword evidence="2" id="KW-1185">Reference proteome</keyword>
<dbReference type="Proteomes" id="UP000215335">
    <property type="component" value="Unassembled WGS sequence"/>
</dbReference>
<organism evidence="1 2">
    <name type="scientific">Trichomalopsis sarcophagae</name>
    <dbReference type="NCBI Taxonomy" id="543379"/>
    <lineage>
        <taxon>Eukaryota</taxon>
        <taxon>Metazoa</taxon>
        <taxon>Ecdysozoa</taxon>
        <taxon>Arthropoda</taxon>
        <taxon>Hexapoda</taxon>
        <taxon>Insecta</taxon>
        <taxon>Pterygota</taxon>
        <taxon>Neoptera</taxon>
        <taxon>Endopterygota</taxon>
        <taxon>Hymenoptera</taxon>
        <taxon>Apocrita</taxon>
        <taxon>Proctotrupomorpha</taxon>
        <taxon>Chalcidoidea</taxon>
        <taxon>Pteromalidae</taxon>
        <taxon>Pteromalinae</taxon>
        <taxon>Trichomalopsis</taxon>
    </lineage>
</organism>
<reference evidence="1 2" key="1">
    <citation type="journal article" date="2017" name="Curr. Biol.">
        <title>The Evolution of Venom by Co-option of Single-Copy Genes.</title>
        <authorList>
            <person name="Martinson E.O."/>
            <person name="Mrinalini"/>
            <person name="Kelkar Y.D."/>
            <person name="Chang C.H."/>
            <person name="Werren J.H."/>
        </authorList>
    </citation>
    <scope>NUCLEOTIDE SEQUENCE [LARGE SCALE GENOMIC DNA]</scope>
    <source>
        <strain evidence="1 2">Alberta</strain>
        <tissue evidence="1">Whole body</tissue>
    </source>
</reference>
<name>A0A232EFG9_9HYME</name>
<protein>
    <submittedName>
        <fullName evidence="1">Uncharacterized protein</fullName>
    </submittedName>
</protein>
<sequence>MQTLFHTSPMSFGEI</sequence>
<accession>A0A232EFG9</accession>
<evidence type="ECO:0000313" key="1">
    <source>
        <dbReference type="EMBL" id="OXU17087.1"/>
    </source>
</evidence>
<proteinExistence type="predicted"/>
<evidence type="ECO:0000313" key="2">
    <source>
        <dbReference type="Proteomes" id="UP000215335"/>
    </source>
</evidence>
<comment type="caution">
    <text evidence="1">The sequence shown here is derived from an EMBL/GenBank/DDBJ whole genome shotgun (WGS) entry which is preliminary data.</text>
</comment>
<gene>
    <name evidence="1" type="ORF">TSAR_017072</name>
</gene>
<dbReference type="EMBL" id="NNAY01005032">
    <property type="protein sequence ID" value="OXU17087.1"/>
    <property type="molecule type" value="Genomic_DNA"/>
</dbReference>